<comment type="similarity">
    <text evidence="1 3">Belongs to the sulfotransferase 1 family.</text>
</comment>
<proteinExistence type="inferred from homology"/>
<keyword evidence="2 3" id="KW-0808">Transferase</keyword>
<dbReference type="InterPro" id="IPR000863">
    <property type="entry name" value="Sulfotransferase_dom"/>
</dbReference>
<dbReference type="Ensembl" id="ENSACLT00000031670.2">
    <property type="protein sequence ID" value="ENSACLP00000030946.2"/>
    <property type="gene ID" value="ENSACLG00000020491.2"/>
</dbReference>
<dbReference type="Bgee" id="ENSACLG00000020491">
    <property type="expression patterns" value="Expressed in liver and 6 other cell types or tissues"/>
</dbReference>
<evidence type="ECO:0000259" key="4">
    <source>
        <dbReference type="Pfam" id="PF00685"/>
    </source>
</evidence>
<dbReference type="Proteomes" id="UP000265100">
    <property type="component" value="Chromosome 11"/>
</dbReference>
<evidence type="ECO:0000256" key="3">
    <source>
        <dbReference type="RuleBase" id="RU361155"/>
    </source>
</evidence>
<dbReference type="Gene3D" id="3.40.50.300">
    <property type="entry name" value="P-loop containing nucleotide triphosphate hydrolases"/>
    <property type="match status" value="1"/>
</dbReference>
<evidence type="ECO:0000256" key="1">
    <source>
        <dbReference type="ARBA" id="ARBA00005771"/>
    </source>
</evidence>
<evidence type="ECO:0000313" key="6">
    <source>
        <dbReference type="Proteomes" id="UP000265100"/>
    </source>
</evidence>
<dbReference type="AlphaFoldDB" id="A0A3P8QP83"/>
<dbReference type="Pfam" id="PF00685">
    <property type="entry name" value="Sulfotransfer_1"/>
    <property type="match status" value="1"/>
</dbReference>
<keyword evidence="6" id="KW-1185">Reference proteome</keyword>
<name>A0A3P8QP83_ASTCA</name>
<dbReference type="InterPro" id="IPR027417">
    <property type="entry name" value="P-loop_NTPase"/>
</dbReference>
<evidence type="ECO:0000256" key="2">
    <source>
        <dbReference type="ARBA" id="ARBA00022679"/>
    </source>
</evidence>
<dbReference type="GeneTree" id="ENSGT00940000166159"/>
<dbReference type="EC" id="2.8.2.-" evidence="3"/>
<accession>A0A3P8QP83</accession>
<dbReference type="PANTHER" id="PTHR11783">
    <property type="entry name" value="SULFOTRANSFERASE SULT"/>
    <property type="match status" value="1"/>
</dbReference>
<reference evidence="5" key="3">
    <citation type="submission" date="2025-08" db="UniProtKB">
        <authorList>
            <consortium name="Ensembl"/>
        </authorList>
    </citation>
    <scope>IDENTIFICATION</scope>
</reference>
<organism evidence="5 6">
    <name type="scientific">Astatotilapia calliptera</name>
    <name type="common">Eastern happy</name>
    <name type="synonym">Chromis callipterus</name>
    <dbReference type="NCBI Taxonomy" id="8154"/>
    <lineage>
        <taxon>Eukaryota</taxon>
        <taxon>Metazoa</taxon>
        <taxon>Chordata</taxon>
        <taxon>Craniata</taxon>
        <taxon>Vertebrata</taxon>
        <taxon>Euteleostomi</taxon>
        <taxon>Actinopterygii</taxon>
        <taxon>Neopterygii</taxon>
        <taxon>Teleostei</taxon>
        <taxon>Neoteleostei</taxon>
        <taxon>Acanthomorphata</taxon>
        <taxon>Ovalentaria</taxon>
        <taxon>Cichlomorphae</taxon>
        <taxon>Cichliformes</taxon>
        <taxon>Cichlidae</taxon>
        <taxon>African cichlids</taxon>
        <taxon>Pseudocrenilabrinae</taxon>
        <taxon>Haplochromini</taxon>
        <taxon>Astatotilapia</taxon>
    </lineage>
</organism>
<reference evidence="5" key="4">
    <citation type="submission" date="2025-09" db="UniProtKB">
        <authorList>
            <consortium name="Ensembl"/>
        </authorList>
    </citation>
    <scope>IDENTIFICATION</scope>
</reference>
<sequence>MSISEEMYLHYHGLIVPKETHSYESLEFAQGFKFEDDDVLAVTYPKSGTIWMQEILPLVLNGGDLTPIHTIPNWERVPWLEEKQLARVVDKLASPRALVSHFPYNLMPPSFCTSKAKVIYVMRNPKDIMVSSYYFHQMAGFLEDPGTFDEFMDKFLEGKGQRSHMHKRRHARKSIFASSITIVVGSVTGQPMSASFAVMFGKWTDHMKSWRNSELGDRIMYITYEEMAQDLPAALRRISDFLGCNLTEEVIQKVAEHCSFKSMQNNNMSNFSLIPKVYMDHDKSPFLRKGNAGDWKNHFSSEQLTRFTSVISKELEGESFSLPWSLD</sequence>
<dbReference type="SUPFAM" id="SSF52540">
    <property type="entry name" value="P-loop containing nucleoside triphosphate hydrolases"/>
    <property type="match status" value="1"/>
</dbReference>
<feature type="domain" description="Sulfotransferase" evidence="4">
    <location>
        <begin position="36"/>
        <end position="316"/>
    </location>
</feature>
<evidence type="ECO:0000313" key="5">
    <source>
        <dbReference type="Ensembl" id="ENSACLP00000030946.2"/>
    </source>
</evidence>
<reference evidence="5 6" key="1">
    <citation type="submission" date="2018-05" db="EMBL/GenBank/DDBJ databases">
        <authorList>
            <person name="Datahose"/>
        </authorList>
    </citation>
    <scope>NUCLEOTIDE SEQUENCE</scope>
</reference>
<protein>
    <recommendedName>
        <fullName evidence="3">Sulfotransferase</fullName>
        <ecNumber evidence="3">2.8.2.-</ecNumber>
    </recommendedName>
</protein>
<dbReference type="GO" id="GO:0008146">
    <property type="term" value="F:sulfotransferase activity"/>
    <property type="evidence" value="ECO:0007669"/>
    <property type="project" value="InterPro"/>
</dbReference>
<reference evidence="6" key="2">
    <citation type="submission" date="2023-03" db="EMBL/GenBank/DDBJ databases">
        <authorList>
            <consortium name="Wellcome Sanger Institute Data Sharing"/>
        </authorList>
    </citation>
    <scope>NUCLEOTIDE SEQUENCE [LARGE SCALE GENOMIC DNA]</scope>
</reference>